<organism evidence="1 2">
    <name type="scientific">Brucella pituitosa</name>
    <dbReference type="NCBI Taxonomy" id="571256"/>
    <lineage>
        <taxon>Bacteria</taxon>
        <taxon>Pseudomonadati</taxon>
        <taxon>Pseudomonadota</taxon>
        <taxon>Alphaproteobacteria</taxon>
        <taxon>Hyphomicrobiales</taxon>
        <taxon>Brucellaceae</taxon>
        <taxon>Brucella/Ochrobactrum group</taxon>
        <taxon>Brucella</taxon>
    </lineage>
</organism>
<keyword evidence="2" id="KW-1185">Reference proteome</keyword>
<evidence type="ECO:0000313" key="1">
    <source>
        <dbReference type="EMBL" id="MBO1040185.1"/>
    </source>
</evidence>
<comment type="caution">
    <text evidence="1">The sequence shown here is derived from an EMBL/GenBank/DDBJ whole genome shotgun (WGS) entry which is preliminary data.</text>
</comment>
<dbReference type="EMBL" id="JADIJS010000002">
    <property type="protein sequence ID" value="MBO1040185.1"/>
    <property type="molecule type" value="Genomic_DNA"/>
</dbReference>
<name>A0ABS3JZT2_9HYPH</name>
<dbReference type="Pfam" id="PF21983">
    <property type="entry name" value="NikA-like"/>
    <property type="match status" value="1"/>
</dbReference>
<protein>
    <submittedName>
        <fullName evidence="1">Plasmid mobilization relaxosome protein MobC</fullName>
    </submittedName>
</protein>
<sequence length="118" mass="12451">MSESRQATSIVAFRTKPDERAALHAAASASELSISAFVRRAAFKSASMTACTYEAKQPKASSIDQAKLLGELGRIGNNVNQIARACNSSSNSASFFDSAPLLDELRALRSAIVENNGG</sequence>
<proteinExistence type="predicted"/>
<reference evidence="1 2" key="1">
    <citation type="submission" date="2020-10" db="EMBL/GenBank/DDBJ databases">
        <title>Genomic characterization of underground lake bacteria from Wind Cave National Park: Insight into the archetypical LuxI/LuxR and identification of LuxR solos.</title>
        <authorList>
            <person name="Wengert P.C."/>
            <person name="Savka M.A."/>
        </authorList>
    </citation>
    <scope>NUCLEOTIDE SEQUENCE [LARGE SCALE GENOMIC DNA]</scope>
    <source>
        <strain evidence="1 2">SD316</strain>
    </source>
</reference>
<accession>A0ABS3JZT2</accession>
<dbReference type="RefSeq" id="WP_207488703.1">
    <property type="nucleotide sequence ID" value="NZ_JADIJS010000002.1"/>
</dbReference>
<gene>
    <name evidence="1" type="primary">mobC</name>
    <name evidence="1" type="ORF">IPV26_10990</name>
</gene>
<evidence type="ECO:0000313" key="2">
    <source>
        <dbReference type="Proteomes" id="UP000718278"/>
    </source>
</evidence>
<dbReference type="Proteomes" id="UP000718278">
    <property type="component" value="Unassembled WGS sequence"/>
</dbReference>
<dbReference type="InterPro" id="IPR053842">
    <property type="entry name" value="NikA-like"/>
</dbReference>